<reference evidence="2 3" key="1">
    <citation type="journal article" date="2015" name="Genome Biol.">
        <title>Comparative genomics of Steinernema reveals deeply conserved gene regulatory networks.</title>
        <authorList>
            <person name="Dillman A.R."/>
            <person name="Macchietto M."/>
            <person name="Porter C.F."/>
            <person name="Rogers A."/>
            <person name="Williams B."/>
            <person name="Antoshechkin I."/>
            <person name="Lee M.M."/>
            <person name="Goodwin Z."/>
            <person name="Lu X."/>
            <person name="Lewis E.E."/>
            <person name="Goodrich-Blair H."/>
            <person name="Stock S.P."/>
            <person name="Adams B.J."/>
            <person name="Sternberg P.W."/>
            <person name="Mortazavi A."/>
        </authorList>
    </citation>
    <scope>NUCLEOTIDE SEQUENCE [LARGE SCALE GENOMIC DNA]</scope>
    <source>
        <strain evidence="2 3">ALL</strain>
    </source>
</reference>
<gene>
    <name evidence="2" type="ORF">L596_023925</name>
</gene>
<feature type="transmembrane region" description="Helical" evidence="1">
    <location>
        <begin position="479"/>
        <end position="497"/>
    </location>
</feature>
<comment type="caution">
    <text evidence="2">The sequence shown here is derived from an EMBL/GenBank/DDBJ whole genome shotgun (WGS) entry which is preliminary data.</text>
</comment>
<dbReference type="Proteomes" id="UP000298663">
    <property type="component" value="Unassembled WGS sequence"/>
</dbReference>
<keyword evidence="3" id="KW-1185">Reference proteome</keyword>
<dbReference type="EMBL" id="AZBU02000008">
    <property type="protein sequence ID" value="TKR67836.1"/>
    <property type="molecule type" value="Genomic_DNA"/>
</dbReference>
<keyword evidence="1" id="KW-0812">Transmembrane</keyword>
<evidence type="ECO:0000313" key="2">
    <source>
        <dbReference type="EMBL" id="TKR67836.1"/>
    </source>
</evidence>
<sequence length="501" mass="56524">MWLSLYFVSPSVFAINDILCHSASGEQMEIGTSFVIIADCTSVMHFDAPVSAVADTTLLNSTRSDVLGKPSRKGPLQKRIPMFLLLTILALGTLSNAEGVGSDCDSSTAQHFVDLGEKLTLEFNFLASEYGRNRGKLKESEVGWVRKKWRGFGELRNKFVAQCGSESFSNSTDHSVTNFTLQMLELQRFEAVANLLVDVIESGPAAGEDRLKNIFDFFDLQRADLLGDSSASAWTRFPFPGVNDACMRSWTESGRLLQGWVLLYVEFDDSMGSCYPQSPTRSIVRAFLKRNHEFTDEFDSLAGAFGRGKGASPELLREMQAKVDTHKREIAFLNMAFNSSDLVEKVLEVFSDSNCHEACSAFHLDSLFKMIDGEFFAEMAQFLIDFAKKEGLTKYQTWRRLERILNQYGKKLYTAKKAAVGIEQHEPLFTYPGIHRRCRVQFNLQGIYSTYKNMYVNFTNKSSSCYPNEGKIKESGFPFWYLLIPVLFLVLVSYLCVSTLF</sequence>
<evidence type="ECO:0000256" key="1">
    <source>
        <dbReference type="SAM" id="Phobius"/>
    </source>
</evidence>
<proteinExistence type="predicted"/>
<organism evidence="2 3">
    <name type="scientific">Steinernema carpocapsae</name>
    <name type="common">Entomopathogenic nematode</name>
    <dbReference type="NCBI Taxonomy" id="34508"/>
    <lineage>
        <taxon>Eukaryota</taxon>
        <taxon>Metazoa</taxon>
        <taxon>Ecdysozoa</taxon>
        <taxon>Nematoda</taxon>
        <taxon>Chromadorea</taxon>
        <taxon>Rhabditida</taxon>
        <taxon>Tylenchina</taxon>
        <taxon>Panagrolaimomorpha</taxon>
        <taxon>Strongyloidoidea</taxon>
        <taxon>Steinernematidae</taxon>
        <taxon>Steinernema</taxon>
    </lineage>
</organism>
<protein>
    <submittedName>
        <fullName evidence="2">Uncharacterized protein</fullName>
    </submittedName>
</protein>
<name>A0A4U5MF49_STECR</name>
<evidence type="ECO:0000313" key="3">
    <source>
        <dbReference type="Proteomes" id="UP000298663"/>
    </source>
</evidence>
<keyword evidence="1" id="KW-0472">Membrane</keyword>
<accession>A0A4U5MF49</accession>
<dbReference type="AlphaFoldDB" id="A0A4U5MF49"/>
<keyword evidence="1" id="KW-1133">Transmembrane helix</keyword>
<reference evidence="2 3" key="2">
    <citation type="journal article" date="2019" name="G3 (Bethesda)">
        <title>Hybrid Assembly of the Genome of the Entomopathogenic Nematode Steinernema carpocapsae Identifies the X-Chromosome.</title>
        <authorList>
            <person name="Serra L."/>
            <person name="Macchietto M."/>
            <person name="Macias-Munoz A."/>
            <person name="McGill C.J."/>
            <person name="Rodriguez I.M."/>
            <person name="Rodriguez B."/>
            <person name="Murad R."/>
            <person name="Mortazavi A."/>
        </authorList>
    </citation>
    <scope>NUCLEOTIDE SEQUENCE [LARGE SCALE GENOMIC DNA]</scope>
    <source>
        <strain evidence="2 3">ALL</strain>
    </source>
</reference>